<keyword evidence="2" id="KW-1185">Reference proteome</keyword>
<reference evidence="1 2" key="1">
    <citation type="submission" date="2016-03" db="EMBL/GenBank/DDBJ databases">
        <title>Whole genome sequencing of Grifola frondosa 9006-11.</title>
        <authorList>
            <person name="Min B."/>
            <person name="Park H."/>
            <person name="Kim J.-G."/>
            <person name="Cho H."/>
            <person name="Oh Y.-L."/>
            <person name="Kong W.-S."/>
            <person name="Choi I.-G."/>
        </authorList>
    </citation>
    <scope>NUCLEOTIDE SEQUENCE [LARGE SCALE GENOMIC DNA]</scope>
    <source>
        <strain evidence="1 2">9006-11</strain>
    </source>
</reference>
<accession>A0A1C7ML00</accession>
<proteinExistence type="predicted"/>
<sequence length="216" mass="25230">MVLLPQHIRMISVSSRATFLNIVRQVPKWFCGATRLLITCHLVWMPRPIILIEIQLAKCKRSNKVFHTLQTLIPGYIRCMIQGACLQFQRWWLIIRMRGRRFQRNRACANSVPPKITPRYLLNLPSSLSHIGAKSPLSIAESFRVVTVIRTSLPQGLDFGLRKFSYEFKTAQFYLKCECDTERHIDLTACTRQYINYFFCLLTLIRHPLSPHVLQI</sequence>
<dbReference type="Proteomes" id="UP000092993">
    <property type="component" value="Unassembled WGS sequence"/>
</dbReference>
<comment type="caution">
    <text evidence="1">The sequence shown here is derived from an EMBL/GenBank/DDBJ whole genome shotgun (WGS) entry which is preliminary data.</text>
</comment>
<name>A0A1C7ML00_GRIFR</name>
<gene>
    <name evidence="1" type="ORF">A0H81_01919</name>
</gene>
<dbReference type="EMBL" id="LUGG01000002">
    <property type="protein sequence ID" value="OBZ77542.1"/>
    <property type="molecule type" value="Genomic_DNA"/>
</dbReference>
<evidence type="ECO:0000313" key="1">
    <source>
        <dbReference type="EMBL" id="OBZ77542.1"/>
    </source>
</evidence>
<organism evidence="1 2">
    <name type="scientific">Grifola frondosa</name>
    <name type="common">Maitake</name>
    <name type="synonym">Polyporus frondosus</name>
    <dbReference type="NCBI Taxonomy" id="5627"/>
    <lineage>
        <taxon>Eukaryota</taxon>
        <taxon>Fungi</taxon>
        <taxon>Dikarya</taxon>
        <taxon>Basidiomycota</taxon>
        <taxon>Agaricomycotina</taxon>
        <taxon>Agaricomycetes</taxon>
        <taxon>Polyporales</taxon>
        <taxon>Grifolaceae</taxon>
        <taxon>Grifola</taxon>
    </lineage>
</organism>
<dbReference type="AlphaFoldDB" id="A0A1C7ML00"/>
<protein>
    <submittedName>
        <fullName evidence="1">Uncharacterized protein</fullName>
    </submittedName>
</protein>
<evidence type="ECO:0000313" key="2">
    <source>
        <dbReference type="Proteomes" id="UP000092993"/>
    </source>
</evidence>